<dbReference type="CDD" id="cd20346">
    <property type="entry name" value="BRcat_RBR_ANKIB1"/>
    <property type="match status" value="1"/>
</dbReference>
<evidence type="ECO:0000256" key="1">
    <source>
        <dbReference type="ARBA" id="ARBA00001798"/>
    </source>
</evidence>
<gene>
    <name evidence="17" type="primary">LOC111297667</name>
</gene>
<feature type="domain" description="RING-type" evidence="15">
    <location>
        <begin position="46"/>
        <end position="255"/>
    </location>
</feature>
<dbReference type="PROSITE" id="PS50089">
    <property type="entry name" value="ZF_RING_2"/>
    <property type="match status" value="1"/>
</dbReference>
<dbReference type="PROSITE" id="PS51873">
    <property type="entry name" value="TRIAD"/>
    <property type="match status" value="1"/>
</dbReference>
<evidence type="ECO:0000256" key="12">
    <source>
        <dbReference type="ARBA" id="ARBA00022833"/>
    </source>
</evidence>
<evidence type="ECO:0000256" key="9">
    <source>
        <dbReference type="ARBA" id="ARBA00022737"/>
    </source>
</evidence>
<dbReference type="GeneID" id="111297667"/>
<dbReference type="InterPro" id="IPR031127">
    <property type="entry name" value="E3_UB_ligase_RBR"/>
</dbReference>
<dbReference type="SMART" id="SM00647">
    <property type="entry name" value="IBR"/>
    <property type="match status" value="2"/>
</dbReference>
<dbReference type="Pfam" id="PF01485">
    <property type="entry name" value="IBR"/>
    <property type="match status" value="1"/>
</dbReference>
<dbReference type="UniPathway" id="UPA00143"/>
<evidence type="ECO:0000256" key="13">
    <source>
        <dbReference type="PROSITE-ProRule" id="PRU00175"/>
    </source>
</evidence>
<dbReference type="Gene3D" id="1.20.120.1750">
    <property type="match status" value="1"/>
</dbReference>
<dbReference type="FunFam" id="3.30.40.10:FF:000019">
    <property type="entry name" value="RBR-type E3 ubiquitin transferase"/>
    <property type="match status" value="1"/>
</dbReference>
<evidence type="ECO:0000256" key="4">
    <source>
        <dbReference type="ARBA" id="ARBA00004906"/>
    </source>
</evidence>
<dbReference type="GO" id="GO:0061630">
    <property type="term" value="F:ubiquitin protein ligase activity"/>
    <property type="evidence" value="ECO:0007669"/>
    <property type="project" value="UniProtKB-EC"/>
</dbReference>
<dbReference type="OrthoDB" id="10009520at2759"/>
<dbReference type="Pfam" id="PF22605">
    <property type="entry name" value="IBR_2"/>
    <property type="match status" value="1"/>
</dbReference>
<keyword evidence="7" id="KW-0808">Transferase</keyword>
<keyword evidence="16" id="KW-1185">Reference proteome</keyword>
<evidence type="ECO:0000256" key="2">
    <source>
        <dbReference type="ARBA" id="ARBA00001947"/>
    </source>
</evidence>
<dbReference type="AlphaFoldDB" id="A0A6P5Z670"/>
<name>A0A6P5Z670_DURZI</name>
<dbReference type="SUPFAM" id="SSF57850">
    <property type="entry name" value="RING/U-box"/>
    <property type="match status" value="3"/>
</dbReference>
<comment type="catalytic activity">
    <reaction evidence="1">
        <text>[E2 ubiquitin-conjugating enzyme]-S-ubiquitinyl-L-cysteine + [acceptor protein]-L-lysine = [E2 ubiquitin-conjugating enzyme]-L-cysteine + [acceptor protein]-N(6)-ubiquitinyl-L-lysine.</text>
        <dbReference type="EC" id="2.3.2.31"/>
    </reaction>
</comment>
<protein>
    <recommendedName>
        <fullName evidence="6">RBR-type E3 ubiquitin transferase</fullName>
        <ecNumber evidence="6">2.3.2.31</ecNumber>
    </recommendedName>
</protein>
<dbReference type="GO" id="GO:0008270">
    <property type="term" value="F:zinc ion binding"/>
    <property type="evidence" value="ECO:0007669"/>
    <property type="project" value="UniProtKB-KW"/>
</dbReference>
<proteinExistence type="inferred from homology"/>
<evidence type="ECO:0000256" key="6">
    <source>
        <dbReference type="ARBA" id="ARBA00012251"/>
    </source>
</evidence>
<keyword evidence="9" id="KW-0677">Repeat</keyword>
<keyword evidence="12" id="KW-0862">Zinc</keyword>
<evidence type="ECO:0000313" key="17">
    <source>
        <dbReference type="RefSeq" id="XP_022748052.1"/>
    </source>
</evidence>
<evidence type="ECO:0000259" key="14">
    <source>
        <dbReference type="PROSITE" id="PS50089"/>
    </source>
</evidence>
<evidence type="ECO:0000256" key="11">
    <source>
        <dbReference type="ARBA" id="ARBA00022786"/>
    </source>
</evidence>
<evidence type="ECO:0000313" key="16">
    <source>
        <dbReference type="Proteomes" id="UP000515121"/>
    </source>
</evidence>
<dbReference type="PANTHER" id="PTHR11685">
    <property type="entry name" value="RBR FAMILY RING FINGER AND IBR DOMAIN-CONTAINING"/>
    <property type="match status" value="1"/>
</dbReference>
<evidence type="ECO:0000256" key="3">
    <source>
        <dbReference type="ARBA" id="ARBA00003976"/>
    </source>
</evidence>
<dbReference type="RefSeq" id="XP_022748052.1">
    <property type="nucleotide sequence ID" value="XM_022892317.1"/>
</dbReference>
<reference evidence="17" key="1">
    <citation type="submission" date="2025-08" db="UniProtKB">
        <authorList>
            <consortium name="RefSeq"/>
        </authorList>
    </citation>
    <scope>IDENTIFICATION</scope>
    <source>
        <tissue evidence="17">Fruit stalk</tissue>
    </source>
</reference>
<dbReference type="EC" id="2.3.2.31" evidence="6"/>
<dbReference type="GO" id="GO:0016567">
    <property type="term" value="P:protein ubiquitination"/>
    <property type="evidence" value="ECO:0007669"/>
    <property type="project" value="UniProtKB-UniPathway"/>
</dbReference>
<keyword evidence="8" id="KW-0479">Metal-binding</keyword>
<keyword evidence="11" id="KW-0833">Ubl conjugation pathway</keyword>
<organism evidence="16 17">
    <name type="scientific">Durio zibethinus</name>
    <name type="common">Durian</name>
    <dbReference type="NCBI Taxonomy" id="66656"/>
    <lineage>
        <taxon>Eukaryota</taxon>
        <taxon>Viridiplantae</taxon>
        <taxon>Streptophyta</taxon>
        <taxon>Embryophyta</taxon>
        <taxon>Tracheophyta</taxon>
        <taxon>Spermatophyta</taxon>
        <taxon>Magnoliopsida</taxon>
        <taxon>eudicotyledons</taxon>
        <taxon>Gunneridae</taxon>
        <taxon>Pentapetalae</taxon>
        <taxon>rosids</taxon>
        <taxon>malvids</taxon>
        <taxon>Malvales</taxon>
        <taxon>Malvaceae</taxon>
        <taxon>Helicteroideae</taxon>
        <taxon>Durio</taxon>
    </lineage>
</organism>
<dbReference type="InterPro" id="IPR018957">
    <property type="entry name" value="Znf_C3HC4_RING-type"/>
</dbReference>
<dbReference type="Proteomes" id="UP000515121">
    <property type="component" value="Unplaced"/>
</dbReference>
<dbReference type="InterPro" id="IPR044066">
    <property type="entry name" value="TRIAD_supradom"/>
</dbReference>
<evidence type="ECO:0000256" key="5">
    <source>
        <dbReference type="ARBA" id="ARBA00005884"/>
    </source>
</evidence>
<dbReference type="InterPro" id="IPR054694">
    <property type="entry name" value="Parkin-like_IBR"/>
</dbReference>
<sequence>TYGGFYCRSFNNSFITQVRDAWFSDEFRVQKKLGLVLEKQEIHFPDELTCAICFESYSRDDRSCGKCGHPFCNDCWTNYIRNYIREGTGPLMIRCPEPSCRAALHQELFDKIATEEQMDRFLSYLIKSFVENQRTIKWCPANGCEFAIDLLDGVNSCDVSCLCSYNFCWNCKEEAHRPMGCDIITKWNENINPDTRTMSRIMMCSKPCTKCKRPIEMSFGCMHMKCRPPCNFEFCWICLQRWDGHRNFYGCNRYGEVTAEREKSKESRKKYLHCCDRWEAHGISRRKAVKDLENLKSQQIKKLCDIQQLSC</sequence>
<comment type="cofactor">
    <cofactor evidence="2">
        <name>Zn(2+)</name>
        <dbReference type="ChEBI" id="CHEBI:29105"/>
    </cofactor>
</comment>
<dbReference type="Pfam" id="PF00097">
    <property type="entry name" value="zf-C3HC4"/>
    <property type="match status" value="1"/>
</dbReference>
<evidence type="ECO:0000259" key="15">
    <source>
        <dbReference type="PROSITE" id="PS51873"/>
    </source>
</evidence>
<dbReference type="InterPro" id="IPR013083">
    <property type="entry name" value="Znf_RING/FYVE/PHD"/>
</dbReference>
<comment type="function">
    <text evidence="3">Might act as an E3 ubiquitin-protein ligase, or as part of E3 complex, which accepts ubiquitin from specific E2 ubiquitin-conjugating enzymes and then transfers it to substrates.</text>
</comment>
<dbReference type="Gene3D" id="3.30.40.10">
    <property type="entry name" value="Zinc/RING finger domain, C3HC4 (zinc finger)"/>
    <property type="match status" value="1"/>
</dbReference>
<dbReference type="InterPro" id="IPR001841">
    <property type="entry name" value="Znf_RING"/>
</dbReference>
<evidence type="ECO:0000256" key="7">
    <source>
        <dbReference type="ARBA" id="ARBA00022679"/>
    </source>
</evidence>
<evidence type="ECO:0000256" key="10">
    <source>
        <dbReference type="ARBA" id="ARBA00022771"/>
    </source>
</evidence>
<feature type="non-terminal residue" evidence="17">
    <location>
        <position position="1"/>
    </location>
</feature>
<feature type="domain" description="RING-type" evidence="14">
    <location>
        <begin position="50"/>
        <end position="96"/>
    </location>
</feature>
<comment type="similarity">
    <text evidence="5">Belongs to the RBR family. Ariadne subfamily.</text>
</comment>
<dbReference type="InterPro" id="IPR002867">
    <property type="entry name" value="IBR_dom"/>
</dbReference>
<keyword evidence="10 13" id="KW-0863">Zinc-finger</keyword>
<evidence type="ECO:0000256" key="8">
    <source>
        <dbReference type="ARBA" id="ARBA00022723"/>
    </source>
</evidence>
<dbReference type="KEGG" id="dzi:111297667"/>
<comment type="pathway">
    <text evidence="4">Protein modification; protein ubiquitination.</text>
</comment>
<accession>A0A6P5Z670</accession>